<feature type="transmembrane region" description="Helical" evidence="9">
    <location>
        <begin position="20"/>
        <end position="45"/>
    </location>
</feature>
<dbReference type="PANTHER" id="PTHR24221">
    <property type="entry name" value="ATP-BINDING CASSETTE SUB-FAMILY B"/>
    <property type="match status" value="1"/>
</dbReference>
<feature type="domain" description="ABC transmembrane type-1" evidence="11">
    <location>
        <begin position="21"/>
        <end position="282"/>
    </location>
</feature>
<feature type="transmembrane region" description="Helical" evidence="9">
    <location>
        <begin position="75"/>
        <end position="101"/>
    </location>
</feature>
<feature type="transmembrane region" description="Helical" evidence="9">
    <location>
        <begin position="151"/>
        <end position="173"/>
    </location>
</feature>
<dbReference type="Pfam" id="PF00664">
    <property type="entry name" value="ABC_membrane"/>
    <property type="match status" value="1"/>
</dbReference>
<name>A0A5B8XXH7_9DELT</name>
<organism evidence="12 13">
    <name type="scientific">Microvenator marinus</name>
    <dbReference type="NCBI Taxonomy" id="2600177"/>
    <lineage>
        <taxon>Bacteria</taxon>
        <taxon>Deltaproteobacteria</taxon>
        <taxon>Bradymonadales</taxon>
        <taxon>Microvenatoraceae</taxon>
        <taxon>Microvenator</taxon>
    </lineage>
</organism>
<dbReference type="FunFam" id="3.40.50.300:FF:000221">
    <property type="entry name" value="Multidrug ABC transporter ATP-binding protein"/>
    <property type="match status" value="1"/>
</dbReference>
<dbReference type="PROSITE" id="PS50929">
    <property type="entry name" value="ABC_TM1F"/>
    <property type="match status" value="1"/>
</dbReference>
<accession>A0A5B8XXH7</accession>
<dbReference type="InterPro" id="IPR036640">
    <property type="entry name" value="ABC1_TM_sf"/>
</dbReference>
<evidence type="ECO:0000256" key="8">
    <source>
        <dbReference type="ARBA" id="ARBA00023136"/>
    </source>
</evidence>
<dbReference type="PROSITE" id="PS00211">
    <property type="entry name" value="ABC_TRANSPORTER_1"/>
    <property type="match status" value="1"/>
</dbReference>
<keyword evidence="6 12" id="KW-0067">ATP-binding</keyword>
<dbReference type="GO" id="GO:0016887">
    <property type="term" value="F:ATP hydrolysis activity"/>
    <property type="evidence" value="ECO:0007669"/>
    <property type="project" value="InterPro"/>
</dbReference>
<evidence type="ECO:0000256" key="9">
    <source>
        <dbReference type="SAM" id="Phobius"/>
    </source>
</evidence>
<dbReference type="PROSITE" id="PS50893">
    <property type="entry name" value="ABC_TRANSPORTER_2"/>
    <property type="match status" value="1"/>
</dbReference>
<keyword evidence="5" id="KW-0547">Nucleotide-binding</keyword>
<evidence type="ECO:0000313" key="13">
    <source>
        <dbReference type="Proteomes" id="UP000321595"/>
    </source>
</evidence>
<comment type="subcellular location">
    <subcellularLocation>
        <location evidence="1">Cell membrane</location>
        <topology evidence="1">Multi-pass membrane protein</topology>
    </subcellularLocation>
</comment>
<evidence type="ECO:0000259" key="11">
    <source>
        <dbReference type="PROSITE" id="PS50929"/>
    </source>
</evidence>
<dbReference type="InterPro" id="IPR011527">
    <property type="entry name" value="ABC1_TM_dom"/>
</dbReference>
<dbReference type="GO" id="GO:0034040">
    <property type="term" value="F:ATPase-coupled lipid transmembrane transporter activity"/>
    <property type="evidence" value="ECO:0007669"/>
    <property type="project" value="TreeGrafter"/>
</dbReference>
<evidence type="ECO:0000256" key="7">
    <source>
        <dbReference type="ARBA" id="ARBA00022989"/>
    </source>
</evidence>
<keyword evidence="3" id="KW-1003">Cell membrane</keyword>
<keyword evidence="13" id="KW-1185">Reference proteome</keyword>
<dbReference type="InterPro" id="IPR039421">
    <property type="entry name" value="Type_1_exporter"/>
</dbReference>
<dbReference type="KEGG" id="bbae:FRD01_16015"/>
<dbReference type="InterPro" id="IPR027417">
    <property type="entry name" value="P-loop_NTPase"/>
</dbReference>
<proteinExistence type="predicted"/>
<keyword evidence="2" id="KW-0813">Transport</keyword>
<dbReference type="Proteomes" id="UP000321595">
    <property type="component" value="Chromosome"/>
</dbReference>
<evidence type="ECO:0000256" key="4">
    <source>
        <dbReference type="ARBA" id="ARBA00022692"/>
    </source>
</evidence>
<dbReference type="InterPro" id="IPR003439">
    <property type="entry name" value="ABC_transporter-like_ATP-bd"/>
</dbReference>
<dbReference type="EMBL" id="CP042467">
    <property type="protein sequence ID" value="QED28713.1"/>
    <property type="molecule type" value="Genomic_DNA"/>
</dbReference>
<keyword evidence="7 9" id="KW-1133">Transmembrane helix</keyword>
<dbReference type="OrthoDB" id="9760168at2"/>
<protein>
    <submittedName>
        <fullName evidence="12">ABC transporter ATP-binding protein</fullName>
    </submittedName>
</protein>
<evidence type="ECO:0000256" key="2">
    <source>
        <dbReference type="ARBA" id="ARBA00022448"/>
    </source>
</evidence>
<dbReference type="SMART" id="SM00382">
    <property type="entry name" value="AAA"/>
    <property type="match status" value="1"/>
</dbReference>
<dbReference type="Gene3D" id="1.20.1560.10">
    <property type="entry name" value="ABC transporter type 1, transmembrane domain"/>
    <property type="match status" value="1"/>
</dbReference>
<dbReference type="SUPFAM" id="SSF52540">
    <property type="entry name" value="P-loop containing nucleoside triphosphate hydrolases"/>
    <property type="match status" value="1"/>
</dbReference>
<dbReference type="PANTHER" id="PTHR24221:SF654">
    <property type="entry name" value="ATP-BINDING CASSETTE SUB-FAMILY B MEMBER 6"/>
    <property type="match status" value="1"/>
</dbReference>
<evidence type="ECO:0000256" key="6">
    <source>
        <dbReference type="ARBA" id="ARBA00022840"/>
    </source>
</evidence>
<dbReference type="SUPFAM" id="SSF90123">
    <property type="entry name" value="ABC transporter transmembrane region"/>
    <property type="match status" value="1"/>
</dbReference>
<dbReference type="Gene3D" id="3.40.50.300">
    <property type="entry name" value="P-loop containing nucleotide triphosphate hydrolases"/>
    <property type="match status" value="1"/>
</dbReference>
<dbReference type="AlphaFoldDB" id="A0A5B8XXH7"/>
<evidence type="ECO:0000259" key="10">
    <source>
        <dbReference type="PROSITE" id="PS50893"/>
    </source>
</evidence>
<sequence>MLTVLKETLSLFDRAEKLELALVFVIVLTVATLEVVGIASILPFLTVVSNPEMIHEQYVLRYLWGLLEPSDHNSFLFTLGLIVFGLIILTNLFNAVSHWLIQRFIWLRHHSLSTRLLDRYIRQRWEFFLNRNTSELSTNILSEVQQFVGQFLMAGIQLLAQGLAGVLIVGLLVAIDPTLAVIVSAVVGGTYMLIFVAVRATQIKLGHIRTSSNTARYRHATEAMSGMKDLKILGLEEAFLRKYEGPSYRYSMAQAKNAVIAITPRYFLEVLGFGAVMLILLYELRQQGTASNAIPVVGVYAFAGFRLLPKMQQMFYSGSSMRFTAETLSGLKRDLVELQRSEEPAPVHVSAPIESFGLRNVTFNYPEMGEPTLKNVNIEIATLSSVALVGPTGSGKTTTVDLLLGLLEPTSGGLVLDGNLLSASERIGWRSHCGYVPQQIYLTDDTIAGNIAFGESADEWSMERIKKAAQIAQIDEFIEQELPEGYLTVVGERGVRLSGGQRQRLGIARALYNDPEILVFDEATSALDNTTERAIMDAIEQLAGTKTLVVIAHRLETVRKCDIIFVFEKGELIDSGCWDELLSNCDVFRSMVSEDSMGKGRKPNQTATP</sequence>
<feature type="transmembrane region" description="Helical" evidence="9">
    <location>
        <begin position="179"/>
        <end position="198"/>
    </location>
</feature>
<dbReference type="GO" id="GO:0005886">
    <property type="term" value="C:plasma membrane"/>
    <property type="evidence" value="ECO:0007669"/>
    <property type="project" value="UniProtKB-SubCell"/>
</dbReference>
<dbReference type="GO" id="GO:0005524">
    <property type="term" value="F:ATP binding"/>
    <property type="evidence" value="ECO:0007669"/>
    <property type="project" value="UniProtKB-KW"/>
</dbReference>
<evidence type="ECO:0000256" key="5">
    <source>
        <dbReference type="ARBA" id="ARBA00022741"/>
    </source>
</evidence>
<dbReference type="Pfam" id="PF00005">
    <property type="entry name" value="ABC_tran"/>
    <property type="match status" value="1"/>
</dbReference>
<keyword evidence="8 9" id="KW-0472">Membrane</keyword>
<evidence type="ECO:0000256" key="3">
    <source>
        <dbReference type="ARBA" id="ARBA00022475"/>
    </source>
</evidence>
<reference evidence="12 13" key="1">
    <citation type="submission" date="2019-08" db="EMBL/GenBank/DDBJ databases">
        <authorList>
            <person name="Liang Q."/>
        </authorList>
    </citation>
    <scope>NUCLEOTIDE SEQUENCE [LARGE SCALE GENOMIC DNA]</scope>
    <source>
        <strain evidence="12 13">V1718</strain>
    </source>
</reference>
<feature type="transmembrane region" description="Helical" evidence="9">
    <location>
        <begin position="266"/>
        <end position="284"/>
    </location>
</feature>
<evidence type="ECO:0000256" key="1">
    <source>
        <dbReference type="ARBA" id="ARBA00004651"/>
    </source>
</evidence>
<gene>
    <name evidence="12" type="ORF">FRD01_16015</name>
</gene>
<feature type="domain" description="ABC transporter" evidence="10">
    <location>
        <begin position="356"/>
        <end position="594"/>
    </location>
</feature>
<dbReference type="InterPro" id="IPR003593">
    <property type="entry name" value="AAA+_ATPase"/>
</dbReference>
<dbReference type="InterPro" id="IPR017871">
    <property type="entry name" value="ABC_transporter-like_CS"/>
</dbReference>
<keyword evidence="4 9" id="KW-0812">Transmembrane</keyword>
<evidence type="ECO:0000313" key="12">
    <source>
        <dbReference type="EMBL" id="QED28713.1"/>
    </source>
</evidence>
<dbReference type="GO" id="GO:0140359">
    <property type="term" value="F:ABC-type transporter activity"/>
    <property type="evidence" value="ECO:0007669"/>
    <property type="project" value="InterPro"/>
</dbReference>